<dbReference type="PROSITE" id="PS51371">
    <property type="entry name" value="CBS"/>
    <property type="match status" value="1"/>
</dbReference>
<keyword evidence="5" id="KW-1185">Reference proteome</keyword>
<organism evidence="4 5">
    <name type="scientific">Halomonas salipaludis</name>
    <dbReference type="NCBI Taxonomy" id="2032625"/>
    <lineage>
        <taxon>Bacteria</taxon>
        <taxon>Pseudomonadati</taxon>
        <taxon>Pseudomonadota</taxon>
        <taxon>Gammaproteobacteria</taxon>
        <taxon>Oceanospirillales</taxon>
        <taxon>Halomonadaceae</taxon>
        <taxon>Halomonas</taxon>
    </lineage>
</organism>
<sequence>MSLSLHAPRTLSHLQQHPVIERPDGPAHLSWDSPAIDIMLDLSRVELPTIAHDAAIDEAHASMQQHQAQQLLVTDEHGRLSGLVTRRELIGGRRITIAMQQRDIPRSEVTAGMVQTPCEALHAMALAQLERLSLGQLLETLRASGDQYLLVTQGDRDQTPRLRGLVSAADIGRALKLDMTLLPEARSFADICQVVLGHEL</sequence>
<dbReference type="Proteomes" id="UP000217771">
    <property type="component" value="Unassembled WGS sequence"/>
</dbReference>
<dbReference type="InterPro" id="IPR000644">
    <property type="entry name" value="CBS_dom"/>
</dbReference>
<evidence type="ECO:0000259" key="3">
    <source>
        <dbReference type="PROSITE" id="PS51371"/>
    </source>
</evidence>
<dbReference type="RefSeq" id="WP_095622172.1">
    <property type="nucleotide sequence ID" value="NZ_NSKB01000006.1"/>
</dbReference>
<dbReference type="SMART" id="SM00116">
    <property type="entry name" value="CBS"/>
    <property type="match status" value="2"/>
</dbReference>
<dbReference type="Gene3D" id="3.10.580.10">
    <property type="entry name" value="CBS-domain"/>
    <property type="match status" value="1"/>
</dbReference>
<feature type="region of interest" description="Disordered" evidence="2">
    <location>
        <begin position="1"/>
        <end position="23"/>
    </location>
</feature>
<evidence type="ECO:0000256" key="1">
    <source>
        <dbReference type="PROSITE-ProRule" id="PRU00703"/>
    </source>
</evidence>
<dbReference type="Pfam" id="PF00571">
    <property type="entry name" value="CBS"/>
    <property type="match status" value="1"/>
</dbReference>
<protein>
    <recommendedName>
        <fullName evidence="3">CBS domain-containing protein</fullName>
    </recommendedName>
</protein>
<accession>A0A2A2ETR8</accession>
<reference evidence="4 5" key="1">
    <citation type="submission" date="2017-08" db="EMBL/GenBank/DDBJ databases">
        <title>Halomonas alkalisoli sp. nov., isolated from saline alkaline soil.</title>
        <authorList>
            <person name="Wang D."/>
            <person name="Zhang G."/>
        </authorList>
    </citation>
    <scope>NUCLEOTIDE SEQUENCE [LARGE SCALE GENOMIC DNA]</scope>
    <source>
        <strain evidence="4 5">WRN001</strain>
    </source>
</reference>
<comment type="caution">
    <text evidence="4">The sequence shown here is derived from an EMBL/GenBank/DDBJ whole genome shotgun (WGS) entry which is preliminary data.</text>
</comment>
<feature type="domain" description="CBS" evidence="3">
    <location>
        <begin position="42"/>
        <end position="104"/>
    </location>
</feature>
<proteinExistence type="predicted"/>
<dbReference type="InterPro" id="IPR046342">
    <property type="entry name" value="CBS_dom_sf"/>
</dbReference>
<dbReference type="OrthoDB" id="6181416at2"/>
<dbReference type="AlphaFoldDB" id="A0A2A2ETR8"/>
<evidence type="ECO:0000313" key="4">
    <source>
        <dbReference type="EMBL" id="PAU75752.1"/>
    </source>
</evidence>
<evidence type="ECO:0000313" key="5">
    <source>
        <dbReference type="Proteomes" id="UP000217771"/>
    </source>
</evidence>
<dbReference type="EMBL" id="NSKB01000006">
    <property type="protein sequence ID" value="PAU75752.1"/>
    <property type="molecule type" value="Genomic_DNA"/>
</dbReference>
<name>A0A2A2ETR8_9GAMM</name>
<gene>
    <name evidence="4" type="ORF">CK498_17725</name>
</gene>
<keyword evidence="1" id="KW-0129">CBS domain</keyword>
<dbReference type="SUPFAM" id="SSF54631">
    <property type="entry name" value="CBS-domain pair"/>
    <property type="match status" value="1"/>
</dbReference>
<evidence type="ECO:0000256" key="2">
    <source>
        <dbReference type="SAM" id="MobiDB-lite"/>
    </source>
</evidence>